<protein>
    <submittedName>
        <fullName evidence="3">Class I SAM-dependent methyltransferase</fullName>
        <ecNumber evidence="3">2.1.1.-</ecNumber>
    </submittedName>
</protein>
<sequence>MTDRQRMWDERYAASDRVWSASPNAEVERIVGGWKPDQAAHGRRGGRALDLGAGEGRHALWLASLGWQVTAVDFSAVGLGKGEAEASSRGLHVDWVVADARSWQPPAGTSYDLVLVAYLHLPEDVLSRATRWLAPGGALVVVGHALRNLTEGVGGPSDAALLHTLEELRTAAAELEVERCEEVVRPTEGGDAIDAVLVARRPTG</sequence>
<dbReference type="EC" id="2.1.1.-" evidence="3"/>
<dbReference type="InterPro" id="IPR029063">
    <property type="entry name" value="SAM-dependent_MTases_sf"/>
</dbReference>
<dbReference type="Gene3D" id="3.40.50.150">
    <property type="entry name" value="Vaccinia Virus protein VP39"/>
    <property type="match status" value="1"/>
</dbReference>
<dbReference type="PANTHER" id="PTHR43861">
    <property type="entry name" value="TRANS-ACONITATE 2-METHYLTRANSFERASE-RELATED"/>
    <property type="match status" value="1"/>
</dbReference>
<organism evidence="3">
    <name type="scientific">Pedococcus sp. KACC 23699</name>
    <dbReference type="NCBI Taxonomy" id="3149228"/>
    <lineage>
        <taxon>Bacteria</taxon>
        <taxon>Bacillati</taxon>
        <taxon>Actinomycetota</taxon>
        <taxon>Actinomycetes</taxon>
        <taxon>Micrococcales</taxon>
        <taxon>Intrasporangiaceae</taxon>
        <taxon>Pedococcus</taxon>
    </lineage>
</organism>
<accession>A0AAU7JRG4</accession>
<evidence type="ECO:0000256" key="1">
    <source>
        <dbReference type="ARBA" id="ARBA00022679"/>
    </source>
</evidence>
<name>A0AAU7JRG4_9MICO</name>
<keyword evidence="3" id="KW-0489">Methyltransferase</keyword>
<dbReference type="RefSeq" id="WP_406830241.1">
    <property type="nucleotide sequence ID" value="NZ_CP157483.1"/>
</dbReference>
<dbReference type="Pfam" id="PF13649">
    <property type="entry name" value="Methyltransf_25"/>
    <property type="match status" value="1"/>
</dbReference>
<dbReference type="GO" id="GO:0032259">
    <property type="term" value="P:methylation"/>
    <property type="evidence" value="ECO:0007669"/>
    <property type="project" value="UniProtKB-KW"/>
</dbReference>
<evidence type="ECO:0000259" key="2">
    <source>
        <dbReference type="Pfam" id="PF13649"/>
    </source>
</evidence>
<dbReference type="AlphaFoldDB" id="A0AAU7JRG4"/>
<keyword evidence="1 3" id="KW-0808">Transferase</keyword>
<dbReference type="EMBL" id="CP157483">
    <property type="protein sequence ID" value="XBO42822.1"/>
    <property type="molecule type" value="Genomic_DNA"/>
</dbReference>
<dbReference type="PANTHER" id="PTHR43861:SF3">
    <property type="entry name" value="PUTATIVE (AFU_ORTHOLOGUE AFUA_2G14390)-RELATED"/>
    <property type="match status" value="1"/>
</dbReference>
<evidence type="ECO:0000313" key="3">
    <source>
        <dbReference type="EMBL" id="XBO42822.1"/>
    </source>
</evidence>
<dbReference type="CDD" id="cd02440">
    <property type="entry name" value="AdoMet_MTases"/>
    <property type="match status" value="1"/>
</dbReference>
<dbReference type="SUPFAM" id="SSF53335">
    <property type="entry name" value="S-adenosyl-L-methionine-dependent methyltransferases"/>
    <property type="match status" value="1"/>
</dbReference>
<reference evidence="3" key="1">
    <citation type="submission" date="2024-05" db="EMBL/GenBank/DDBJ databases">
        <authorList>
            <person name="Kim S."/>
            <person name="Heo J."/>
            <person name="Choi H."/>
            <person name="Choi Y."/>
            <person name="Kwon S.-W."/>
            <person name="Kim Y."/>
        </authorList>
    </citation>
    <scope>NUCLEOTIDE SEQUENCE</scope>
    <source>
        <strain evidence="3">KACC 23699</strain>
    </source>
</reference>
<dbReference type="InterPro" id="IPR041698">
    <property type="entry name" value="Methyltransf_25"/>
</dbReference>
<feature type="domain" description="Methyltransferase" evidence="2">
    <location>
        <begin position="49"/>
        <end position="137"/>
    </location>
</feature>
<proteinExistence type="predicted"/>
<gene>
    <name evidence="3" type="ORF">ABEG17_14770</name>
</gene>
<dbReference type="GO" id="GO:0008168">
    <property type="term" value="F:methyltransferase activity"/>
    <property type="evidence" value="ECO:0007669"/>
    <property type="project" value="UniProtKB-KW"/>
</dbReference>